<dbReference type="KEGG" id="fpf:DCC35_17575"/>
<evidence type="ECO:0000313" key="11">
    <source>
        <dbReference type="Proteomes" id="UP000298616"/>
    </source>
</evidence>
<dbReference type="InterPro" id="IPR023996">
    <property type="entry name" value="TonB-dep_OMP_SusC/RagA"/>
</dbReference>
<evidence type="ECO:0000256" key="7">
    <source>
        <dbReference type="PROSITE-ProRule" id="PRU01360"/>
    </source>
</evidence>
<dbReference type="Gene3D" id="2.40.170.20">
    <property type="entry name" value="TonB-dependent receptor, beta-barrel domain"/>
    <property type="match status" value="1"/>
</dbReference>
<dbReference type="Proteomes" id="UP000298616">
    <property type="component" value="Chromosome"/>
</dbReference>
<dbReference type="EMBL" id="CP028923">
    <property type="protein sequence ID" value="QCK16412.1"/>
    <property type="molecule type" value="Genomic_DNA"/>
</dbReference>
<feature type="chain" id="PRO_5020957887" evidence="8">
    <location>
        <begin position="30"/>
        <end position="1025"/>
    </location>
</feature>
<evidence type="ECO:0000256" key="1">
    <source>
        <dbReference type="ARBA" id="ARBA00004571"/>
    </source>
</evidence>
<sequence>MKNYLLRFAQSKTCLLTLLFSMCILSVFGQNKNVSGQILSDEDGYPLPGVTVLIKDSKKGTVTDANGNFTISAAPDDVLVCTFIGFEKTEVPIANRTTVNIRMTPDITQMEEIVVVGYGTQKKSHLTGAISKVENENLDQMPVSRVDEALVGQVSGVNIRSTEGEAGSSPTIRIRGTGSITGSSAPAIVVDGLVVDNDFLANLDMNTVESFEVLKDAASSAIYGSRGANGVILITTKQGKAGKTKFSYNGYYGVKEAYQSDAYYFSVAETAKAELAANGELSSRTLYKQLIGIDRDWQDVIFDGGTIQNHSISARGGNDRTKFSVSLSYLHDEGVLLTDDFKRYNLRLKIDTDINDKLSFGASITPSYSDRRRFDGSTHDILRQTPWLPVYHDENTIQFVDRNTYPDVQIGDYALQRHFDNYDLYGDGSELVDISNTSNTNPAAKVLERDRNDYKFKTFGNIYLQYEIIDGLKFKTVFSGDYQITKRDRWQGVLSNRNGAAAAQYDVSNLDRIHLVTENYFTYEKTIGAHDINAVAGFSAESYDTRIESITGTGYDSDLIKTISAATQIAGAESSSFENNFMSFYGRVNYSYLDKFLASISIRRDGSSVFGPENKFGNFPAFSVGWRLSEEPFMATSKVVDELKLRASYGFTGNNRLNTGNDLVDNYPYLPLLEANTAVVNNSIVGAFNALNIANPELQWERSREFNPAIDYVLFDGTLSGSIDYYVRTSDQLLLFNPISSTTGFNNALVNLGEVKNSGVEVEFRTRNINKEDFKWSTTLLFSKNENELVDFAESNGQIQNVDSKRAAEWINLEGHPISSFYGWVVDRDIPLEYINNPYHPVGGEAQDVYVKDLNGDGLIDDDDKTIIGNPYPDLIWSVTNSFTFKNFDLTFLFQGSHGAEIRNMGDQYLFNHFNSSQDFDPAITPDQGFIKQKIFTNDIVQDASYVALRNLNIGYNFSSSTLSKMGLTSLRIYAAGQNLLYFTANDYTGFNPESIYTTSSTTYGYQRAGSPIFRTISLGLNLEF</sequence>
<keyword evidence="4 7" id="KW-0812">Transmembrane</keyword>
<comment type="subcellular location">
    <subcellularLocation>
        <location evidence="1 7">Cell outer membrane</location>
        <topology evidence="1 7">Multi-pass membrane protein</topology>
    </subcellularLocation>
</comment>
<name>A0A4D7JV04_9BACT</name>
<evidence type="ECO:0000313" key="10">
    <source>
        <dbReference type="EMBL" id="QCK16412.1"/>
    </source>
</evidence>
<evidence type="ECO:0000256" key="4">
    <source>
        <dbReference type="ARBA" id="ARBA00022692"/>
    </source>
</evidence>
<keyword evidence="5 7" id="KW-0472">Membrane</keyword>
<comment type="similarity">
    <text evidence="7">Belongs to the TonB-dependent receptor family.</text>
</comment>
<dbReference type="OrthoDB" id="9768177at2"/>
<dbReference type="InterPro" id="IPR036942">
    <property type="entry name" value="Beta-barrel_TonB_sf"/>
</dbReference>
<feature type="signal peptide" evidence="8">
    <location>
        <begin position="1"/>
        <end position="29"/>
    </location>
</feature>
<dbReference type="InterPro" id="IPR037066">
    <property type="entry name" value="Plug_dom_sf"/>
</dbReference>
<keyword evidence="3 7" id="KW-1134">Transmembrane beta strand</keyword>
<proteinExistence type="inferred from homology"/>
<organism evidence="10 11">
    <name type="scientific">Mangrovivirga cuniculi</name>
    <dbReference type="NCBI Taxonomy" id="2715131"/>
    <lineage>
        <taxon>Bacteria</taxon>
        <taxon>Pseudomonadati</taxon>
        <taxon>Bacteroidota</taxon>
        <taxon>Cytophagia</taxon>
        <taxon>Cytophagales</taxon>
        <taxon>Mangrovivirgaceae</taxon>
        <taxon>Mangrovivirga</taxon>
    </lineage>
</organism>
<dbReference type="Gene3D" id="2.170.130.10">
    <property type="entry name" value="TonB-dependent receptor, plug domain"/>
    <property type="match status" value="1"/>
</dbReference>
<evidence type="ECO:0000256" key="8">
    <source>
        <dbReference type="SAM" id="SignalP"/>
    </source>
</evidence>
<feature type="domain" description="TonB-dependent receptor plug" evidence="9">
    <location>
        <begin position="123"/>
        <end position="231"/>
    </location>
</feature>
<reference evidence="10 11" key="1">
    <citation type="submission" date="2018-04" db="EMBL/GenBank/DDBJ databases">
        <title>Complete genome uncultured novel isolate.</title>
        <authorList>
            <person name="Merlino G."/>
        </authorList>
    </citation>
    <scope>NUCLEOTIDE SEQUENCE [LARGE SCALE GENOMIC DNA]</scope>
    <source>
        <strain evidence="11">R1DC9</strain>
    </source>
</reference>
<keyword evidence="8" id="KW-0732">Signal</keyword>
<dbReference type="GO" id="GO:0009279">
    <property type="term" value="C:cell outer membrane"/>
    <property type="evidence" value="ECO:0007669"/>
    <property type="project" value="UniProtKB-SubCell"/>
</dbReference>
<dbReference type="NCBIfam" id="TIGR04056">
    <property type="entry name" value="OMP_RagA_SusC"/>
    <property type="match status" value="1"/>
</dbReference>
<dbReference type="InterPro" id="IPR039426">
    <property type="entry name" value="TonB-dep_rcpt-like"/>
</dbReference>
<evidence type="ECO:0000256" key="2">
    <source>
        <dbReference type="ARBA" id="ARBA00022448"/>
    </source>
</evidence>
<dbReference type="InterPro" id="IPR008969">
    <property type="entry name" value="CarboxyPept-like_regulatory"/>
</dbReference>
<accession>A0A4D7JV04</accession>
<protein>
    <submittedName>
        <fullName evidence="10">SusC/RagA family TonB-linked outer membrane protein</fullName>
    </submittedName>
</protein>
<dbReference type="Pfam" id="PF07715">
    <property type="entry name" value="Plug"/>
    <property type="match status" value="1"/>
</dbReference>
<gene>
    <name evidence="10" type="ORF">DCC35_17575</name>
</gene>
<dbReference type="AlphaFoldDB" id="A0A4D7JV04"/>
<dbReference type="NCBIfam" id="TIGR04057">
    <property type="entry name" value="SusC_RagA_signa"/>
    <property type="match status" value="1"/>
</dbReference>
<dbReference type="PROSITE" id="PS52016">
    <property type="entry name" value="TONB_DEPENDENT_REC_3"/>
    <property type="match status" value="1"/>
</dbReference>
<dbReference type="RefSeq" id="WP_137092000.1">
    <property type="nucleotide sequence ID" value="NZ_CP028923.1"/>
</dbReference>
<dbReference type="Gene3D" id="2.60.40.1120">
    <property type="entry name" value="Carboxypeptidase-like, regulatory domain"/>
    <property type="match status" value="1"/>
</dbReference>
<keyword evidence="11" id="KW-1185">Reference proteome</keyword>
<evidence type="ECO:0000256" key="3">
    <source>
        <dbReference type="ARBA" id="ARBA00022452"/>
    </source>
</evidence>
<dbReference type="InterPro" id="IPR023997">
    <property type="entry name" value="TonB-dep_OMP_SusC/RagA_CS"/>
</dbReference>
<keyword evidence="2 7" id="KW-0813">Transport</keyword>
<keyword evidence="6 7" id="KW-0998">Cell outer membrane</keyword>
<dbReference type="Pfam" id="PF13715">
    <property type="entry name" value="CarbopepD_reg_2"/>
    <property type="match status" value="1"/>
</dbReference>
<dbReference type="SUPFAM" id="SSF49464">
    <property type="entry name" value="Carboxypeptidase regulatory domain-like"/>
    <property type="match status" value="1"/>
</dbReference>
<evidence type="ECO:0000256" key="5">
    <source>
        <dbReference type="ARBA" id="ARBA00023136"/>
    </source>
</evidence>
<dbReference type="SUPFAM" id="SSF56935">
    <property type="entry name" value="Porins"/>
    <property type="match status" value="1"/>
</dbReference>
<evidence type="ECO:0000256" key="6">
    <source>
        <dbReference type="ARBA" id="ARBA00023237"/>
    </source>
</evidence>
<evidence type="ECO:0000259" key="9">
    <source>
        <dbReference type="Pfam" id="PF07715"/>
    </source>
</evidence>
<dbReference type="InterPro" id="IPR012910">
    <property type="entry name" value="Plug_dom"/>
</dbReference>